<feature type="region of interest" description="Disordered" evidence="8">
    <location>
        <begin position="406"/>
        <end position="464"/>
    </location>
</feature>
<protein>
    <recommendedName>
        <fullName evidence="6">PAT complex subunit CCDC47</fullName>
    </recommendedName>
    <alternativeName>
        <fullName evidence="7">Coiled-coil domain-containing protein 47</fullName>
    </alternativeName>
</protein>
<feature type="compositionally biased region" description="Polar residues" evidence="8">
    <location>
        <begin position="48"/>
        <end position="59"/>
    </location>
</feature>
<evidence type="ECO:0000256" key="6">
    <source>
        <dbReference type="ARBA" id="ARBA00034875"/>
    </source>
</evidence>
<dbReference type="PANTHER" id="PTHR12883">
    <property type="entry name" value="ADIPOCYTE-SPECIFIC PROTEIN 4-RELATED"/>
    <property type="match status" value="1"/>
</dbReference>
<dbReference type="Proteomes" id="UP001153712">
    <property type="component" value="Chromosome 8"/>
</dbReference>
<sequence>MRLKYLFIVLFIYQISLSNEYQDVSDNEFAEFEEFDVEDDLTSEQSDDQLNPTQSSEETPPSKIKPDEDEEDVVVDDDDSEFEHFQDVEEFEGFEGKDETVDAEPQITIAKVPINFRQNWDSYYLEILMMSGLIVYFINFATGKSKNSRIANTWFNTHKQLLEENFSLVGDDSVADRNETTGLVKESENVFTLWCSGRTCCEGMLVELKLIKRQDLLAILAGMMRPTTDQLHVTIRMNKEDMDSFVFCLASKKTASNLARDMADLSVYCPERKSGDKYNVPASFNVMSEISEATSAILDHKVTSVINKYPEYIDYIHISDQYSGAKQTDDGGALKLPETEKVILFGFNLPLKGMPLEEACSKITPLMNMVFYCIDKIKRIRLSKEAKSKAEKNRQKVEEAFLKSTHAARAEAAAARREEKRRLEKEKIMAEEDPERQRRWELREEKRQAKKRGPKMKQLKVKAL</sequence>
<feature type="region of interest" description="Disordered" evidence="8">
    <location>
        <begin position="36"/>
        <end position="72"/>
    </location>
</feature>
<keyword evidence="2" id="KW-1133">Transmembrane helix</keyword>
<evidence type="ECO:0000256" key="2">
    <source>
        <dbReference type="ARBA" id="ARBA00022989"/>
    </source>
</evidence>
<feature type="signal peptide" evidence="9">
    <location>
        <begin position="1"/>
        <end position="18"/>
    </location>
</feature>
<organism evidence="10 11">
    <name type="scientific">Phyllotreta striolata</name>
    <name type="common">Striped flea beetle</name>
    <name type="synonym">Crioceris striolata</name>
    <dbReference type="NCBI Taxonomy" id="444603"/>
    <lineage>
        <taxon>Eukaryota</taxon>
        <taxon>Metazoa</taxon>
        <taxon>Ecdysozoa</taxon>
        <taxon>Arthropoda</taxon>
        <taxon>Hexapoda</taxon>
        <taxon>Insecta</taxon>
        <taxon>Pterygota</taxon>
        <taxon>Neoptera</taxon>
        <taxon>Endopterygota</taxon>
        <taxon>Coleoptera</taxon>
        <taxon>Polyphaga</taxon>
        <taxon>Cucujiformia</taxon>
        <taxon>Chrysomeloidea</taxon>
        <taxon>Chrysomelidae</taxon>
        <taxon>Galerucinae</taxon>
        <taxon>Alticini</taxon>
        <taxon>Phyllotreta</taxon>
    </lineage>
</organism>
<accession>A0A9N9XTM0</accession>
<dbReference type="GO" id="GO:0032469">
    <property type="term" value="P:endoplasmic reticulum calcium ion homeostasis"/>
    <property type="evidence" value="ECO:0007669"/>
    <property type="project" value="InterPro"/>
</dbReference>
<dbReference type="InterPro" id="IPR012879">
    <property type="entry name" value="CCDC47"/>
</dbReference>
<dbReference type="GO" id="GO:0030867">
    <property type="term" value="C:rough endoplasmic reticulum membrane"/>
    <property type="evidence" value="ECO:0007669"/>
    <property type="project" value="UniProtKB-SubCell"/>
</dbReference>
<evidence type="ECO:0000313" key="11">
    <source>
        <dbReference type="Proteomes" id="UP001153712"/>
    </source>
</evidence>
<keyword evidence="11" id="KW-1185">Reference proteome</keyword>
<evidence type="ECO:0000256" key="4">
    <source>
        <dbReference type="ARBA" id="ARBA00034697"/>
    </source>
</evidence>
<gene>
    <name evidence="10" type="ORF">PHYEVI_LOCUS10939</name>
</gene>
<name>A0A9N9XTM0_PHYSR</name>
<comment type="subcellular location">
    <subcellularLocation>
        <location evidence="4">Rough endoplasmic reticulum membrane</location>
        <topology evidence="4">Single-pass type I membrane protein</topology>
    </subcellularLocation>
</comment>
<dbReference type="AlphaFoldDB" id="A0A9N9XTM0"/>
<dbReference type="GO" id="GO:0005509">
    <property type="term" value="F:calcium ion binding"/>
    <property type="evidence" value="ECO:0007669"/>
    <property type="project" value="InterPro"/>
</dbReference>
<evidence type="ECO:0000256" key="5">
    <source>
        <dbReference type="ARBA" id="ARBA00034746"/>
    </source>
</evidence>
<feature type="compositionally biased region" description="Acidic residues" evidence="8">
    <location>
        <begin position="36"/>
        <end position="47"/>
    </location>
</feature>
<proteinExistence type="inferred from homology"/>
<keyword evidence="1" id="KW-0812">Transmembrane</keyword>
<dbReference type="Pfam" id="PF07946">
    <property type="entry name" value="CCDC47"/>
    <property type="match status" value="1"/>
</dbReference>
<evidence type="ECO:0000313" key="10">
    <source>
        <dbReference type="EMBL" id="CAG9864688.1"/>
    </source>
</evidence>
<dbReference type="EMBL" id="OU900101">
    <property type="protein sequence ID" value="CAG9864688.1"/>
    <property type="molecule type" value="Genomic_DNA"/>
</dbReference>
<reference evidence="10" key="1">
    <citation type="submission" date="2022-01" db="EMBL/GenBank/DDBJ databases">
        <authorList>
            <person name="King R."/>
        </authorList>
    </citation>
    <scope>NUCLEOTIDE SEQUENCE</scope>
</reference>
<evidence type="ECO:0000256" key="1">
    <source>
        <dbReference type="ARBA" id="ARBA00022692"/>
    </source>
</evidence>
<keyword evidence="3" id="KW-0472">Membrane</keyword>
<evidence type="ECO:0000256" key="8">
    <source>
        <dbReference type="SAM" id="MobiDB-lite"/>
    </source>
</evidence>
<dbReference type="OrthoDB" id="10039147at2759"/>
<keyword evidence="9" id="KW-0732">Signal</keyword>
<comment type="similarity">
    <text evidence="5">Belongs to the CCDC47 family.</text>
</comment>
<evidence type="ECO:0000256" key="3">
    <source>
        <dbReference type="ARBA" id="ARBA00023136"/>
    </source>
</evidence>
<dbReference type="PANTHER" id="PTHR12883:SF0">
    <property type="entry name" value="PAT COMPLEX SUBUNIT CCDC47"/>
    <property type="match status" value="1"/>
</dbReference>
<feature type="compositionally biased region" description="Basic and acidic residues" evidence="8">
    <location>
        <begin position="414"/>
        <end position="447"/>
    </location>
</feature>
<feature type="chain" id="PRO_5040220098" description="PAT complex subunit CCDC47" evidence="9">
    <location>
        <begin position="19"/>
        <end position="464"/>
    </location>
</feature>
<evidence type="ECO:0000256" key="7">
    <source>
        <dbReference type="ARBA" id="ARBA00034902"/>
    </source>
</evidence>
<feature type="compositionally biased region" description="Basic residues" evidence="8">
    <location>
        <begin position="448"/>
        <end position="464"/>
    </location>
</feature>
<evidence type="ECO:0000256" key="9">
    <source>
        <dbReference type="SAM" id="SignalP"/>
    </source>
</evidence>